<protein>
    <submittedName>
        <fullName evidence="1">Uncharacterized protein</fullName>
    </submittedName>
</protein>
<dbReference type="AlphaFoldDB" id="A0A5N6V475"/>
<name>A0A5N6V475_ASPTM</name>
<dbReference type="OrthoDB" id="76567at2759"/>
<accession>A0A5N6V475</accession>
<evidence type="ECO:0000313" key="2">
    <source>
        <dbReference type="Proteomes" id="UP000326950"/>
    </source>
</evidence>
<sequence>MPFAAHQAVPDWIGDEFRAESIFKGFFTCDELRNFALYGSRRYDRFPPPWDNTYKEPDAAIAFRGVQVPIIAVEVGYSESWSRLIDDKLVWILGGAPHVNAVLLVNGI</sequence>
<organism evidence="1 2">
    <name type="scientific">Aspergillus tamarii</name>
    <dbReference type="NCBI Taxonomy" id="41984"/>
    <lineage>
        <taxon>Eukaryota</taxon>
        <taxon>Fungi</taxon>
        <taxon>Dikarya</taxon>
        <taxon>Ascomycota</taxon>
        <taxon>Pezizomycotina</taxon>
        <taxon>Eurotiomycetes</taxon>
        <taxon>Eurotiomycetidae</taxon>
        <taxon>Eurotiales</taxon>
        <taxon>Aspergillaceae</taxon>
        <taxon>Aspergillus</taxon>
        <taxon>Aspergillus subgen. Circumdati</taxon>
    </lineage>
</organism>
<dbReference type="EMBL" id="ML738599">
    <property type="protein sequence ID" value="KAE8165674.1"/>
    <property type="molecule type" value="Genomic_DNA"/>
</dbReference>
<gene>
    <name evidence="1" type="ORF">BDV40DRAFT_258008</name>
</gene>
<evidence type="ECO:0000313" key="1">
    <source>
        <dbReference type="EMBL" id="KAE8165674.1"/>
    </source>
</evidence>
<dbReference type="Proteomes" id="UP000326950">
    <property type="component" value="Unassembled WGS sequence"/>
</dbReference>
<reference evidence="1 2" key="1">
    <citation type="submission" date="2019-04" db="EMBL/GenBank/DDBJ databases">
        <title>Friends and foes A comparative genomics study of 23 Aspergillus species from section Flavi.</title>
        <authorList>
            <consortium name="DOE Joint Genome Institute"/>
            <person name="Kjaerbolling I."/>
            <person name="Vesth T."/>
            <person name="Frisvad J.C."/>
            <person name="Nybo J.L."/>
            <person name="Theobald S."/>
            <person name="Kildgaard S."/>
            <person name="Isbrandt T."/>
            <person name="Kuo A."/>
            <person name="Sato A."/>
            <person name="Lyhne E.K."/>
            <person name="Kogle M.E."/>
            <person name="Wiebenga A."/>
            <person name="Kun R.S."/>
            <person name="Lubbers R.J."/>
            <person name="Makela M.R."/>
            <person name="Barry K."/>
            <person name="Chovatia M."/>
            <person name="Clum A."/>
            <person name="Daum C."/>
            <person name="Haridas S."/>
            <person name="He G."/>
            <person name="LaButti K."/>
            <person name="Lipzen A."/>
            <person name="Mondo S."/>
            <person name="Riley R."/>
            <person name="Salamov A."/>
            <person name="Simmons B.A."/>
            <person name="Magnuson J.K."/>
            <person name="Henrissat B."/>
            <person name="Mortensen U.H."/>
            <person name="Larsen T.O."/>
            <person name="Devries R.P."/>
            <person name="Grigoriev I.V."/>
            <person name="Machida M."/>
            <person name="Baker S.E."/>
            <person name="Andersen M.R."/>
        </authorList>
    </citation>
    <scope>NUCLEOTIDE SEQUENCE [LARGE SCALE GENOMIC DNA]</scope>
    <source>
        <strain evidence="1 2">CBS 117626</strain>
    </source>
</reference>
<keyword evidence="2" id="KW-1185">Reference proteome</keyword>
<proteinExistence type="predicted"/>